<dbReference type="InParanoid" id="A0A0G4ENG3"/>
<proteinExistence type="predicted"/>
<name>A0A0G4ENG3_VITBC</name>
<sequence>MPPRAGRLKVMVREAWKGPPKYPEIPRKLIKRYFQDKAAGGPVDWKIFRNLIGSEGKKFKWERLDVAKAVKSAGAEVSVESAASASRFGRPPR</sequence>
<accession>A0A0G4ENG3</accession>
<evidence type="ECO:0000313" key="2">
    <source>
        <dbReference type="Proteomes" id="UP000041254"/>
    </source>
</evidence>
<protein>
    <submittedName>
        <fullName evidence="1">Uncharacterized protein</fullName>
    </submittedName>
</protein>
<dbReference type="Proteomes" id="UP000041254">
    <property type="component" value="Unassembled WGS sequence"/>
</dbReference>
<dbReference type="AlphaFoldDB" id="A0A0G4ENG3"/>
<dbReference type="EMBL" id="CDMY01000275">
    <property type="protein sequence ID" value="CEL99118.1"/>
    <property type="molecule type" value="Genomic_DNA"/>
</dbReference>
<reference evidence="1 2" key="1">
    <citation type="submission" date="2014-11" db="EMBL/GenBank/DDBJ databases">
        <authorList>
            <person name="Zhu J."/>
            <person name="Qi W."/>
            <person name="Song R."/>
        </authorList>
    </citation>
    <scope>NUCLEOTIDE SEQUENCE [LARGE SCALE GENOMIC DNA]</scope>
</reference>
<gene>
    <name evidence="1" type="ORF">Vbra_2826</name>
</gene>
<dbReference type="VEuPathDB" id="CryptoDB:Vbra_2826"/>
<evidence type="ECO:0000313" key="1">
    <source>
        <dbReference type="EMBL" id="CEL99118.1"/>
    </source>
</evidence>
<organism evidence="1 2">
    <name type="scientific">Vitrella brassicaformis (strain CCMP3155)</name>
    <dbReference type="NCBI Taxonomy" id="1169540"/>
    <lineage>
        <taxon>Eukaryota</taxon>
        <taxon>Sar</taxon>
        <taxon>Alveolata</taxon>
        <taxon>Colpodellida</taxon>
        <taxon>Vitrellaceae</taxon>
        <taxon>Vitrella</taxon>
    </lineage>
</organism>
<keyword evidence="2" id="KW-1185">Reference proteome</keyword>